<organism evidence="1">
    <name type="scientific">Rhizophora mucronata</name>
    <name type="common">Asiatic mangrove</name>
    <dbReference type="NCBI Taxonomy" id="61149"/>
    <lineage>
        <taxon>Eukaryota</taxon>
        <taxon>Viridiplantae</taxon>
        <taxon>Streptophyta</taxon>
        <taxon>Embryophyta</taxon>
        <taxon>Tracheophyta</taxon>
        <taxon>Spermatophyta</taxon>
        <taxon>Magnoliopsida</taxon>
        <taxon>eudicotyledons</taxon>
        <taxon>Gunneridae</taxon>
        <taxon>Pentapetalae</taxon>
        <taxon>rosids</taxon>
        <taxon>fabids</taxon>
        <taxon>Malpighiales</taxon>
        <taxon>Rhizophoraceae</taxon>
        <taxon>Rhizophora</taxon>
    </lineage>
</organism>
<protein>
    <submittedName>
        <fullName evidence="1">Uncharacterized protein</fullName>
    </submittedName>
</protein>
<dbReference type="AlphaFoldDB" id="A0A2P2IXL6"/>
<reference evidence="1" key="1">
    <citation type="submission" date="2018-02" db="EMBL/GenBank/DDBJ databases">
        <title>Rhizophora mucronata_Transcriptome.</title>
        <authorList>
            <person name="Meera S.P."/>
            <person name="Sreeshan A."/>
            <person name="Augustine A."/>
        </authorList>
    </citation>
    <scope>NUCLEOTIDE SEQUENCE</scope>
    <source>
        <tissue evidence="1">Leaf</tissue>
    </source>
</reference>
<evidence type="ECO:0000313" key="1">
    <source>
        <dbReference type="EMBL" id="MBW85959.1"/>
    </source>
</evidence>
<proteinExistence type="predicted"/>
<name>A0A2P2IXL6_RHIMU</name>
<dbReference type="EMBL" id="GGEC01005476">
    <property type="protein sequence ID" value="MBW85959.1"/>
    <property type="molecule type" value="Transcribed_RNA"/>
</dbReference>
<sequence>MRHSLLHAIDYTNLTCNYQHKNHL</sequence>
<accession>A0A2P2IXL6</accession>